<keyword evidence="1" id="KW-0677">Repeat</keyword>
<evidence type="ECO:0000256" key="2">
    <source>
        <dbReference type="ARBA" id="ARBA00038022"/>
    </source>
</evidence>
<dbReference type="InterPro" id="IPR001680">
    <property type="entry name" value="WD40_rpt"/>
</dbReference>
<dbReference type="Gene3D" id="1.25.40.370">
    <property type="match status" value="1"/>
</dbReference>
<evidence type="ECO:0000313" key="6">
    <source>
        <dbReference type="EMBL" id="EDQ89080.1"/>
    </source>
</evidence>
<dbReference type="Gene3D" id="2.130.10.10">
    <property type="entry name" value="YVTN repeat-like/Quinoprotein amine dehydrogenase"/>
    <property type="match status" value="4"/>
</dbReference>
<feature type="region of interest" description="Disordered" evidence="4">
    <location>
        <begin position="1029"/>
        <end position="1061"/>
    </location>
</feature>
<dbReference type="KEGG" id="mbr:MONBRDRAFT_25662"/>
<evidence type="ECO:0000313" key="7">
    <source>
        <dbReference type="Proteomes" id="UP000001357"/>
    </source>
</evidence>
<feature type="domain" description="DUF4062" evidence="5">
    <location>
        <begin position="50"/>
        <end position="132"/>
    </location>
</feature>
<evidence type="ECO:0000256" key="4">
    <source>
        <dbReference type="SAM" id="MobiDB-lite"/>
    </source>
</evidence>
<dbReference type="SUPFAM" id="SSF50978">
    <property type="entry name" value="WD40 repeat-like"/>
    <property type="match status" value="1"/>
</dbReference>
<dbReference type="Pfam" id="PF13271">
    <property type="entry name" value="DUF4062"/>
    <property type="match status" value="1"/>
</dbReference>
<dbReference type="PROSITE" id="PS50082">
    <property type="entry name" value="WD_REPEATS_2"/>
    <property type="match status" value="2"/>
</dbReference>
<dbReference type="eggNOG" id="KOG4155">
    <property type="taxonomic scope" value="Eukaryota"/>
</dbReference>
<feature type="repeat" description="WD" evidence="3">
    <location>
        <begin position="1191"/>
        <end position="1232"/>
    </location>
</feature>
<dbReference type="InterPro" id="IPR051191">
    <property type="entry name" value="DCAF12"/>
</dbReference>
<gene>
    <name evidence="6" type="ORF">MONBRDRAFT_25662</name>
</gene>
<sequence length="1584" mass="173963">MAHQVDAQPSLGPDGLSADAHSDDRVRINLHGPQLEALRRSVIEKGQITIFLSSPFVTMEHERTLFVESYVPMLKATCESRGILLKVVDLRWGITQEQADENETLLICLKELSLSDIFVGLYGRRYGSCYDPADPNSAWVLHNFEQAKAEHPWIMNYQDRAVTEIEFRHGFLNNPTAVRLPNIARRMHRMSPNGSLCPTNHVCTCLILTPSFVAFRDAAYDERIYQEALAKSDRGLARKYTPPPPGQIAALQRLRQECFNAALSAQREGKGCLLLRDYEEPEDVVLEMYTFVRKLLQSILPVMSVTHEARILRNHRAFSLAKQRMFVGRTNFLAELNKHAYPSDTSSHDGKLICVAGEAGLGKSAVLARWIHAYPHADTTVAFHHLGCDATSTSLHGILSNIALQLNIEVPESHDLHAVFEAFVAAASALTPAPTGNPPPSKRAHQASSTSTPVTQHIFLVLDGVNRLNDTTYTWLPGRRTFTMEWVSALVQRVSGLTVIVSTSDEHQLSRLRQMHAVILPLSPLAPDEQRAIAEAHISAASKTLPDHLRDQLLENPHTTNALFLEFALQELVQFGRHSLLPGKIQELAACTSLQELIAVILKRLENLFIHVPQANGRNVVANVFCFLACSRHGLTIDDELRPILGLDSPHMSLKWSQLYFAIKMFLTVRDGAYNLHHDAIRQAVKTHYLQDTPGYHLALAALFLSFKGRCRRDTLDTFPTHHRTLDEIEAHPMLREVRTTWFPSSPPETTAERLASVPSATTQASNTTVVGSGALDLRALSELPFHLCRGQAVDSAIALLTSIPFLHAKSIAGLSFELLEDLELLRSMSSHDGIRALHRVVQTFRYDFVRKQHNLWQALLNQPNNGFWHRRALSASRQRPLHSDTERDFQLLPLLLEWQNKPNTRDVCRGIFSEHTGIVHGCAVSLCGRFGLSVGREGAVCFWDVERHRLVRRFDAHEGKVSACAFEPSFSEPTYAVSGGKDRKLILHDLATGHDELLLEWSGSSKSGELVRCVTLRVPAAALPHRRAALRRQRTEPSSDGAGVAASVRPSLTSESSVEDHTDDVDVVVVGTGDRKVIVYDITGRQVIHRLEGHQGSLRDLAAVPDLHLVLSCDAVSVRMWNVCTGRQVGVLDGLADVFGVTARIARPDVNEESATRALLQVAVATGKQVDLYEAFCVNDAWRLSRSRSCVGPRNKVRCTSFADDGQLVIGGADDNQLHLWRVRDGTFVTSIAGHSGAISQLSALGDTLVSSSCDKTMRLFDLSHGTEGLNEAADSQYLPLHRAAVLGCAWVTSQSFLTASADAAASVWGISLQNELAYRGHSNWILCCDAMQSDVCSWGACAVVGSQDTTLSVFDLTQGQARASLRGHSGPVTGCCFVDDSHVASCSQDGTGRLWRLDRQNDVTCVWTFRAKEPLRAVVAMPNADGPDQVVFASEQGVVYLASVCGDGKANVIFQAKSAVTAVVWLWSESLLFVATQSGNVYALQDPMFTRPAPDRGTEVDTQESDNAVNSEAQPEHVVPAENLIRGQTGESLTQCKAGANALSSIAITCSADNCLRLAVGDVVGHVALLDSQEPLSALSVP</sequence>
<evidence type="ECO:0000259" key="5">
    <source>
        <dbReference type="Pfam" id="PF13271"/>
    </source>
</evidence>
<dbReference type="SMART" id="SM00320">
    <property type="entry name" value="WD40"/>
    <property type="match status" value="10"/>
</dbReference>
<reference evidence="6 7" key="1">
    <citation type="journal article" date="2008" name="Nature">
        <title>The genome of the choanoflagellate Monosiga brevicollis and the origin of metazoans.</title>
        <authorList>
            <consortium name="JGI Sequencing"/>
            <person name="King N."/>
            <person name="Westbrook M.J."/>
            <person name="Young S.L."/>
            <person name="Kuo A."/>
            <person name="Abedin M."/>
            <person name="Chapman J."/>
            <person name="Fairclough S."/>
            <person name="Hellsten U."/>
            <person name="Isogai Y."/>
            <person name="Letunic I."/>
            <person name="Marr M."/>
            <person name="Pincus D."/>
            <person name="Putnam N."/>
            <person name="Rokas A."/>
            <person name="Wright K.J."/>
            <person name="Zuzow R."/>
            <person name="Dirks W."/>
            <person name="Good M."/>
            <person name="Goodstein D."/>
            <person name="Lemons D."/>
            <person name="Li W."/>
            <person name="Lyons J.B."/>
            <person name="Morris A."/>
            <person name="Nichols S."/>
            <person name="Richter D.J."/>
            <person name="Salamov A."/>
            <person name="Bork P."/>
            <person name="Lim W.A."/>
            <person name="Manning G."/>
            <person name="Miller W.T."/>
            <person name="McGinnis W."/>
            <person name="Shapiro H."/>
            <person name="Tjian R."/>
            <person name="Grigoriev I.V."/>
            <person name="Rokhsar D."/>
        </authorList>
    </citation>
    <scope>NUCLEOTIDE SEQUENCE [LARGE SCALE GENOMIC DNA]</scope>
    <source>
        <strain evidence="7">MX1 / ATCC 50154</strain>
    </source>
</reference>
<dbReference type="eggNOG" id="KOG3602">
    <property type="taxonomic scope" value="Eukaryota"/>
</dbReference>
<evidence type="ECO:0000256" key="3">
    <source>
        <dbReference type="PROSITE-ProRule" id="PRU00221"/>
    </source>
</evidence>
<evidence type="ECO:0000256" key="1">
    <source>
        <dbReference type="ARBA" id="ARBA00022737"/>
    </source>
</evidence>
<dbReference type="GO" id="GO:0080008">
    <property type="term" value="C:Cul4-RING E3 ubiquitin ligase complex"/>
    <property type="evidence" value="ECO:0000318"/>
    <property type="project" value="GO_Central"/>
</dbReference>
<dbReference type="InterPro" id="IPR027417">
    <property type="entry name" value="P-loop_NTPase"/>
</dbReference>
<dbReference type="InParanoid" id="A9V021"/>
<dbReference type="InterPro" id="IPR025139">
    <property type="entry name" value="DUF4062"/>
</dbReference>
<feature type="region of interest" description="Disordered" evidence="4">
    <location>
        <begin position="431"/>
        <end position="451"/>
    </location>
</feature>
<feature type="repeat" description="WD" evidence="3">
    <location>
        <begin position="1367"/>
        <end position="1407"/>
    </location>
</feature>
<dbReference type="SUPFAM" id="SSF50969">
    <property type="entry name" value="YVTN repeat-like/Quinoprotein amine dehydrogenase"/>
    <property type="match status" value="1"/>
</dbReference>
<proteinExistence type="inferred from homology"/>
<dbReference type="PANTHER" id="PTHR19860:SF40">
    <property type="entry name" value="WD40 REPEAT-CONTAINING PROTEIN"/>
    <property type="match status" value="1"/>
</dbReference>
<dbReference type="Gene3D" id="3.40.50.300">
    <property type="entry name" value="P-loop containing nucleotide triphosphate hydrolases"/>
    <property type="match status" value="1"/>
</dbReference>
<name>A9V021_MONBE</name>
<keyword evidence="3" id="KW-0853">WD repeat</keyword>
<dbReference type="GeneID" id="5891373"/>
<accession>A9V021</accession>
<dbReference type="Proteomes" id="UP000001357">
    <property type="component" value="Unassembled WGS sequence"/>
</dbReference>
<dbReference type="EMBL" id="CH991552">
    <property type="protein sequence ID" value="EDQ89080.1"/>
    <property type="molecule type" value="Genomic_DNA"/>
</dbReference>
<organism evidence="6 7">
    <name type="scientific">Monosiga brevicollis</name>
    <name type="common">Choanoflagellate</name>
    <dbReference type="NCBI Taxonomy" id="81824"/>
    <lineage>
        <taxon>Eukaryota</taxon>
        <taxon>Choanoflagellata</taxon>
        <taxon>Craspedida</taxon>
        <taxon>Salpingoecidae</taxon>
        <taxon>Monosiga</taxon>
    </lineage>
</organism>
<dbReference type="InterPro" id="IPR036322">
    <property type="entry name" value="WD40_repeat_dom_sf"/>
</dbReference>
<dbReference type="Pfam" id="PF00400">
    <property type="entry name" value="WD40"/>
    <property type="match status" value="3"/>
</dbReference>
<feature type="region of interest" description="Disordered" evidence="4">
    <location>
        <begin position="1495"/>
        <end position="1516"/>
    </location>
</feature>
<dbReference type="InterPro" id="IPR015943">
    <property type="entry name" value="WD40/YVTN_repeat-like_dom_sf"/>
</dbReference>
<keyword evidence="7" id="KW-1185">Reference proteome</keyword>
<dbReference type="PANTHER" id="PTHR19860">
    <property type="entry name" value="DDB1- AND CUL4-ASSOCIATED FACTOR 12-RELATED"/>
    <property type="match status" value="1"/>
</dbReference>
<dbReference type="STRING" id="81824.A9V021"/>
<dbReference type="InterPro" id="IPR011044">
    <property type="entry name" value="Quino_amine_DH_bsu"/>
</dbReference>
<protein>
    <recommendedName>
        <fullName evidence="5">DUF4062 domain-containing protein</fullName>
    </recommendedName>
</protein>
<dbReference type="SUPFAM" id="SSF52540">
    <property type="entry name" value="P-loop containing nucleoside triphosphate hydrolases"/>
    <property type="match status" value="1"/>
</dbReference>
<comment type="similarity">
    <text evidence="2">Belongs to the WD repeat DCAF12 family.</text>
</comment>
<dbReference type="RefSeq" id="XP_001746185.1">
    <property type="nucleotide sequence ID" value="XM_001746133.1"/>
</dbReference>